<keyword evidence="1" id="KW-0812">Transmembrane</keyword>
<keyword evidence="1" id="KW-0472">Membrane</keyword>
<gene>
    <name evidence="2" type="ORF">SAMN04488565_0182</name>
</gene>
<dbReference type="STRING" id="1079994.SAMN04488565_0182"/>
<keyword evidence="1" id="KW-1133">Transmembrane helix</keyword>
<dbReference type="AlphaFoldDB" id="A0A1H0XU17"/>
<evidence type="ECO:0000313" key="3">
    <source>
        <dbReference type="Proteomes" id="UP000182690"/>
    </source>
</evidence>
<name>A0A1H0XU17_9MICO</name>
<feature type="transmembrane region" description="Helical" evidence="1">
    <location>
        <begin position="21"/>
        <end position="40"/>
    </location>
</feature>
<reference evidence="2 3" key="1">
    <citation type="submission" date="2016-10" db="EMBL/GenBank/DDBJ databases">
        <authorList>
            <person name="de Groot N.N."/>
        </authorList>
    </citation>
    <scope>NUCLEOTIDE SEQUENCE [LARGE SCALE GENOMIC DNA]</scope>
    <source>
        <strain evidence="2 3">DSM 22788</strain>
    </source>
</reference>
<evidence type="ECO:0000313" key="2">
    <source>
        <dbReference type="EMBL" id="SDQ06408.1"/>
    </source>
</evidence>
<proteinExistence type="predicted"/>
<protein>
    <submittedName>
        <fullName evidence="2">Uncharacterized protein</fullName>
    </submittedName>
</protein>
<evidence type="ECO:0000256" key="1">
    <source>
        <dbReference type="SAM" id="Phobius"/>
    </source>
</evidence>
<organism evidence="2 3">
    <name type="scientific">Leucobacter chromiiresistens</name>
    <dbReference type="NCBI Taxonomy" id="1079994"/>
    <lineage>
        <taxon>Bacteria</taxon>
        <taxon>Bacillati</taxon>
        <taxon>Actinomycetota</taxon>
        <taxon>Actinomycetes</taxon>
        <taxon>Micrococcales</taxon>
        <taxon>Microbacteriaceae</taxon>
        <taxon>Leucobacter</taxon>
    </lineage>
</organism>
<dbReference type="EMBL" id="FNKB01000001">
    <property type="protein sequence ID" value="SDQ06408.1"/>
    <property type="molecule type" value="Genomic_DNA"/>
</dbReference>
<feature type="transmembrane region" description="Helical" evidence="1">
    <location>
        <begin position="119"/>
        <end position="138"/>
    </location>
</feature>
<sequence length="167" mass="17736">MTRADTTTPARRRTSSARRRRRRTIAIAAVFVIVTGWLYLAPPLISYAGAPASCRPLAAGLLQGGTLIGGLPSYAPAYAAVDQYLDNRADEVTDQDRFEAELGVAERCSVARLNQHTTLVLVTGGGIAALLGLVLRRLGVIRLAQHRQSATLQRLGQGESPGGAGMD</sequence>
<accession>A0A1H0XU17</accession>
<dbReference type="RefSeq" id="WP_010156067.1">
    <property type="nucleotide sequence ID" value="NZ_FNKB01000001.1"/>
</dbReference>
<dbReference type="Proteomes" id="UP000182690">
    <property type="component" value="Unassembled WGS sequence"/>
</dbReference>
<dbReference type="OrthoDB" id="9951616at2"/>